<dbReference type="EMBL" id="CAMKVN010004843">
    <property type="protein sequence ID" value="CAI2187854.1"/>
    <property type="molecule type" value="Genomic_DNA"/>
</dbReference>
<protein>
    <submittedName>
        <fullName evidence="1">6679_t:CDS:1</fullName>
    </submittedName>
</protein>
<dbReference type="AlphaFoldDB" id="A0A9W4T0C3"/>
<sequence>MLTEQKEQIDNLNKQGKQIPELIKKLTKLETENKHSTQPAIAEKIIQSGTRIVNSYPLDSAITGIIMSYLVQDLEQEKNDLAKKVGELALKLGEYEAMRDKVRDYAQVLPTIIAEISELNHLSPEKKDTTAQSDLAKMKETITKLEKELEEKRNQKPTPNFDTPFGEDLEVIKQLELTSLTELFGVAVDLTIQKQIEDAINYSQVVQARQTFLAKHLTPQPNTTITNLSPTMLKISELGLPQLPSFESLFIAGDKSFLNILKNEDEMGVIPPTYALSKDNLPQNLSFLTQIKAVLKPGDLGRSKGVEFVIQERCYLRNTSDGRYEDIAVYLMDGKVQGFLSRISANEVVNVAKNGLFQPTVLLE</sequence>
<keyword evidence="2" id="KW-1185">Reference proteome</keyword>
<dbReference type="OrthoDB" id="2370752at2759"/>
<comment type="caution">
    <text evidence="1">The sequence shown here is derived from an EMBL/GenBank/DDBJ whole genome shotgun (WGS) entry which is preliminary data.</text>
</comment>
<dbReference type="Proteomes" id="UP001153678">
    <property type="component" value="Unassembled WGS sequence"/>
</dbReference>
<name>A0A9W4T0C3_9GLOM</name>
<accession>A0A9W4T0C3</accession>
<reference evidence="1" key="1">
    <citation type="submission" date="2022-08" db="EMBL/GenBank/DDBJ databases">
        <authorList>
            <person name="Kallberg Y."/>
            <person name="Tangrot J."/>
            <person name="Rosling A."/>
        </authorList>
    </citation>
    <scope>NUCLEOTIDE SEQUENCE</scope>
    <source>
        <strain evidence="1">Wild A</strain>
    </source>
</reference>
<organism evidence="1 2">
    <name type="scientific">Funneliformis geosporum</name>
    <dbReference type="NCBI Taxonomy" id="1117311"/>
    <lineage>
        <taxon>Eukaryota</taxon>
        <taxon>Fungi</taxon>
        <taxon>Fungi incertae sedis</taxon>
        <taxon>Mucoromycota</taxon>
        <taxon>Glomeromycotina</taxon>
        <taxon>Glomeromycetes</taxon>
        <taxon>Glomerales</taxon>
        <taxon>Glomeraceae</taxon>
        <taxon>Funneliformis</taxon>
    </lineage>
</organism>
<evidence type="ECO:0000313" key="2">
    <source>
        <dbReference type="Proteomes" id="UP001153678"/>
    </source>
</evidence>
<gene>
    <name evidence="1" type="ORF">FWILDA_LOCUS13289</name>
</gene>
<proteinExistence type="predicted"/>
<evidence type="ECO:0000313" key="1">
    <source>
        <dbReference type="EMBL" id="CAI2187854.1"/>
    </source>
</evidence>